<dbReference type="RefSeq" id="WP_116538001.1">
    <property type="nucleotide sequence ID" value="NZ_QDFT01000028.1"/>
</dbReference>
<dbReference type="InterPro" id="IPR054261">
    <property type="entry name" value="DUF6992"/>
</dbReference>
<reference evidence="2 3" key="1">
    <citation type="submission" date="2018-04" db="EMBL/GenBank/DDBJ databases">
        <authorList>
            <person name="Go L.Y."/>
            <person name="Mitchell J.A."/>
        </authorList>
    </citation>
    <scope>NUCLEOTIDE SEQUENCE [LARGE SCALE GENOMIC DNA]</scope>
    <source>
        <strain evidence="2 3">TPD7010</strain>
    </source>
</reference>
<name>A0A2T7WFE0_MICTE</name>
<feature type="transmembrane region" description="Helical" evidence="1">
    <location>
        <begin position="70"/>
        <end position="90"/>
    </location>
</feature>
<dbReference type="Pfam" id="PF22503">
    <property type="entry name" value="DUF6992"/>
    <property type="match status" value="1"/>
</dbReference>
<sequence>MASTKAVAGTLVRRLRRWGTASVVAGGALALLPRTRAFGVQTAMWGAVDLALAMAAVRRGAAPKRRALRRLLLINTALDVGYVAAGAHLAVRRPTFGGRLSAADARGHGVAVVIQGAALFLLDLTAARRLRR</sequence>
<dbReference type="AlphaFoldDB" id="A0A2T7WFE0"/>
<protein>
    <submittedName>
        <fullName evidence="2">Uncharacterized protein</fullName>
    </submittedName>
</protein>
<evidence type="ECO:0000256" key="1">
    <source>
        <dbReference type="SAM" id="Phobius"/>
    </source>
</evidence>
<keyword evidence="1" id="KW-0812">Transmembrane</keyword>
<feature type="transmembrane region" description="Helical" evidence="1">
    <location>
        <begin position="110"/>
        <end position="127"/>
    </location>
</feature>
<proteinExistence type="predicted"/>
<gene>
    <name evidence="2" type="ORF">DC432_11435</name>
</gene>
<evidence type="ECO:0000313" key="3">
    <source>
        <dbReference type="Proteomes" id="UP000244649"/>
    </source>
</evidence>
<keyword evidence="1" id="KW-0472">Membrane</keyword>
<dbReference type="Proteomes" id="UP000244649">
    <property type="component" value="Unassembled WGS sequence"/>
</dbReference>
<accession>A0A2T7WFE0</accession>
<keyword evidence="1" id="KW-1133">Transmembrane helix</keyword>
<dbReference type="EMBL" id="QDFT01000028">
    <property type="protein sequence ID" value="PVE69288.1"/>
    <property type="molecule type" value="Genomic_DNA"/>
</dbReference>
<evidence type="ECO:0000313" key="2">
    <source>
        <dbReference type="EMBL" id="PVE69288.1"/>
    </source>
</evidence>
<organism evidence="2 3">
    <name type="scientific">Microbacterium testaceum</name>
    <name type="common">Aureobacterium testaceum</name>
    <name type="synonym">Brevibacterium testaceum</name>
    <dbReference type="NCBI Taxonomy" id="2033"/>
    <lineage>
        <taxon>Bacteria</taxon>
        <taxon>Bacillati</taxon>
        <taxon>Actinomycetota</taxon>
        <taxon>Actinomycetes</taxon>
        <taxon>Micrococcales</taxon>
        <taxon>Microbacteriaceae</taxon>
        <taxon>Microbacterium</taxon>
    </lineage>
</organism>
<comment type="caution">
    <text evidence="2">The sequence shown here is derived from an EMBL/GenBank/DDBJ whole genome shotgun (WGS) entry which is preliminary data.</text>
</comment>